<sequence length="80" mass="9323">MQGRGLVGRGRTPALPPSGRECPPACTALAKRASLRENERSLVVRREEPGMEMERMWRKRKMGKRMSMKEGRKRRDKDRQ</sequence>
<feature type="region of interest" description="Disordered" evidence="1">
    <location>
        <begin position="54"/>
        <end position="80"/>
    </location>
</feature>
<proteinExistence type="predicted"/>
<evidence type="ECO:0000313" key="3">
    <source>
        <dbReference type="Proteomes" id="UP000324222"/>
    </source>
</evidence>
<comment type="caution">
    <text evidence="2">The sequence shown here is derived from an EMBL/GenBank/DDBJ whole genome shotgun (WGS) entry which is preliminary data.</text>
</comment>
<gene>
    <name evidence="2" type="ORF">E2C01_097196</name>
</gene>
<protein>
    <submittedName>
        <fullName evidence="2">Uncharacterized protein</fullName>
    </submittedName>
</protein>
<feature type="region of interest" description="Disordered" evidence="1">
    <location>
        <begin position="1"/>
        <end position="23"/>
    </location>
</feature>
<keyword evidence="3" id="KW-1185">Reference proteome</keyword>
<reference evidence="2 3" key="1">
    <citation type="submission" date="2019-05" db="EMBL/GenBank/DDBJ databases">
        <title>Another draft genome of Portunus trituberculatus and its Hox gene families provides insights of decapod evolution.</title>
        <authorList>
            <person name="Jeong J.-H."/>
            <person name="Song I."/>
            <person name="Kim S."/>
            <person name="Choi T."/>
            <person name="Kim D."/>
            <person name="Ryu S."/>
            <person name="Kim W."/>
        </authorList>
    </citation>
    <scope>NUCLEOTIDE SEQUENCE [LARGE SCALE GENOMIC DNA]</scope>
    <source>
        <tissue evidence="2">Muscle</tissue>
    </source>
</reference>
<accession>A0A5B7K9C0</accession>
<dbReference type="EMBL" id="VSRR010128067">
    <property type="protein sequence ID" value="MPD01659.1"/>
    <property type="molecule type" value="Genomic_DNA"/>
</dbReference>
<dbReference type="Proteomes" id="UP000324222">
    <property type="component" value="Unassembled WGS sequence"/>
</dbReference>
<feature type="compositionally biased region" description="Basic residues" evidence="1">
    <location>
        <begin position="57"/>
        <end position="80"/>
    </location>
</feature>
<organism evidence="2 3">
    <name type="scientific">Portunus trituberculatus</name>
    <name type="common">Swimming crab</name>
    <name type="synonym">Neptunus trituberculatus</name>
    <dbReference type="NCBI Taxonomy" id="210409"/>
    <lineage>
        <taxon>Eukaryota</taxon>
        <taxon>Metazoa</taxon>
        <taxon>Ecdysozoa</taxon>
        <taxon>Arthropoda</taxon>
        <taxon>Crustacea</taxon>
        <taxon>Multicrustacea</taxon>
        <taxon>Malacostraca</taxon>
        <taxon>Eumalacostraca</taxon>
        <taxon>Eucarida</taxon>
        <taxon>Decapoda</taxon>
        <taxon>Pleocyemata</taxon>
        <taxon>Brachyura</taxon>
        <taxon>Eubrachyura</taxon>
        <taxon>Portunoidea</taxon>
        <taxon>Portunidae</taxon>
        <taxon>Portuninae</taxon>
        <taxon>Portunus</taxon>
    </lineage>
</organism>
<name>A0A5B7K9C0_PORTR</name>
<evidence type="ECO:0000313" key="2">
    <source>
        <dbReference type="EMBL" id="MPD01659.1"/>
    </source>
</evidence>
<dbReference type="AlphaFoldDB" id="A0A5B7K9C0"/>
<evidence type="ECO:0000256" key="1">
    <source>
        <dbReference type="SAM" id="MobiDB-lite"/>
    </source>
</evidence>